<sequence>MADSDIILDPYVLQDSGKAGSSLTDLNEIPVFTTKFQEKVTAAERTQKRQETFLKGQPFVQKMGDVNTDEVTVAQLFQGVNMQRVKEEEATPKTNFMMVYSMLILFFAVFGAGMLLYWQKRRQKTARATQDIEETFTIED</sequence>
<gene>
    <name evidence="2" type="ORF">EDD59_11829</name>
</gene>
<evidence type="ECO:0000256" key="1">
    <source>
        <dbReference type="SAM" id="Phobius"/>
    </source>
</evidence>
<keyword evidence="1" id="KW-1133">Transmembrane helix</keyword>
<accession>A0A4R3K3M7</accession>
<keyword evidence="1" id="KW-0812">Transmembrane</keyword>
<dbReference type="Proteomes" id="UP000295726">
    <property type="component" value="Unassembled WGS sequence"/>
</dbReference>
<dbReference type="RefSeq" id="WP_132382303.1">
    <property type="nucleotide sequence ID" value="NZ_DAIPCY010000044.1"/>
</dbReference>
<protein>
    <recommendedName>
        <fullName evidence="4">Type VII secretion protein EssA</fullName>
    </recommendedName>
</protein>
<reference evidence="2 3" key="1">
    <citation type="submission" date="2019-03" db="EMBL/GenBank/DDBJ databases">
        <title>Genomic Encyclopedia of Type Strains, Phase IV (KMG-IV): sequencing the most valuable type-strain genomes for metagenomic binning, comparative biology and taxonomic classification.</title>
        <authorList>
            <person name="Goeker M."/>
        </authorList>
    </citation>
    <scope>NUCLEOTIDE SEQUENCE [LARGE SCALE GENOMIC DNA]</scope>
    <source>
        <strain evidence="2 3">DSM 29489</strain>
    </source>
</reference>
<feature type="transmembrane region" description="Helical" evidence="1">
    <location>
        <begin position="97"/>
        <end position="118"/>
    </location>
</feature>
<comment type="caution">
    <text evidence="2">The sequence shown here is derived from an EMBL/GenBank/DDBJ whole genome shotgun (WGS) entry which is preliminary data.</text>
</comment>
<keyword evidence="1" id="KW-0472">Membrane</keyword>
<evidence type="ECO:0000313" key="3">
    <source>
        <dbReference type="Proteomes" id="UP000295726"/>
    </source>
</evidence>
<keyword evidence="3" id="KW-1185">Reference proteome</keyword>
<dbReference type="AlphaFoldDB" id="A0A4R3K3M7"/>
<proteinExistence type="predicted"/>
<evidence type="ECO:0000313" key="2">
    <source>
        <dbReference type="EMBL" id="TCS77300.1"/>
    </source>
</evidence>
<organism evidence="2 3">
    <name type="scientific">Muricomes intestini</name>
    <dbReference type="NCBI Taxonomy" id="1796634"/>
    <lineage>
        <taxon>Bacteria</taxon>
        <taxon>Bacillati</taxon>
        <taxon>Bacillota</taxon>
        <taxon>Clostridia</taxon>
        <taxon>Lachnospirales</taxon>
        <taxon>Lachnospiraceae</taxon>
        <taxon>Muricomes</taxon>
    </lineage>
</organism>
<evidence type="ECO:0008006" key="4">
    <source>
        <dbReference type="Google" id="ProtNLM"/>
    </source>
</evidence>
<name>A0A4R3K3M7_9FIRM</name>
<dbReference type="EMBL" id="SLZZ01000018">
    <property type="protein sequence ID" value="TCS77300.1"/>
    <property type="molecule type" value="Genomic_DNA"/>
</dbReference>